<dbReference type="Gene3D" id="3.40.50.1000">
    <property type="entry name" value="HAD superfamily/HAD-like"/>
    <property type="match status" value="1"/>
</dbReference>
<dbReference type="EMBL" id="BAABFC010000001">
    <property type="protein sequence ID" value="GAA4492618.1"/>
    <property type="molecule type" value="Genomic_DNA"/>
</dbReference>
<dbReference type="NCBIfam" id="NF002111">
    <property type="entry name" value="PRK00951.2-1"/>
    <property type="match status" value="1"/>
</dbReference>
<feature type="binding site" evidence="10">
    <location>
        <position position="94"/>
    </location>
    <ligand>
        <name>Zn(2+)</name>
        <dbReference type="ChEBI" id="CHEBI:29105"/>
    </ligand>
</feature>
<reference evidence="12" key="1">
    <citation type="journal article" date="2019" name="Int. J. Syst. Evol. Microbiol.">
        <title>The Global Catalogue of Microorganisms (GCM) 10K type strain sequencing project: providing services to taxonomists for standard genome sequencing and annotation.</title>
        <authorList>
            <consortium name="The Broad Institute Genomics Platform"/>
            <consortium name="The Broad Institute Genome Sequencing Center for Infectious Disease"/>
            <person name="Wu L."/>
            <person name="Ma J."/>
        </authorList>
    </citation>
    <scope>NUCLEOTIDE SEQUENCE [LARGE SCALE GENOMIC DNA]</scope>
    <source>
        <strain evidence="12">JCM 32226</strain>
    </source>
</reference>
<dbReference type="NCBIfam" id="TIGR01656">
    <property type="entry name" value="Histidinol-ppas"/>
    <property type="match status" value="1"/>
</dbReference>
<dbReference type="SUPFAM" id="SSF54211">
    <property type="entry name" value="Ribosomal protein S5 domain 2-like"/>
    <property type="match status" value="2"/>
</dbReference>
<dbReference type="Pfam" id="PF13242">
    <property type="entry name" value="Hydrolase_like"/>
    <property type="match status" value="1"/>
</dbReference>
<dbReference type="EC" id="4.2.1.19" evidence="10"/>
<dbReference type="SUPFAM" id="SSF56784">
    <property type="entry name" value="HAD-like"/>
    <property type="match status" value="1"/>
</dbReference>
<name>A0ABP8PWK1_9GAMM</name>
<dbReference type="InterPro" id="IPR020566">
    <property type="entry name" value="His_synth_bifunc_HisB"/>
</dbReference>
<keyword evidence="9 10" id="KW-0511">Multifunctional enzyme</keyword>
<evidence type="ECO:0000256" key="2">
    <source>
        <dbReference type="ARBA" id="ARBA00022490"/>
    </source>
</evidence>
<comment type="similarity">
    <text evidence="10">In the C-terminal section; belongs to the imidazoleglycerol-phosphate dehydratase family.</text>
</comment>
<dbReference type="Gene3D" id="3.30.230.40">
    <property type="entry name" value="Imidazole glycerol phosphate dehydratase, domain 1"/>
    <property type="match status" value="2"/>
</dbReference>
<feature type="active site" description="Proton donor" evidence="10">
    <location>
        <position position="12"/>
    </location>
</feature>
<proteinExistence type="inferred from homology"/>
<comment type="pathway">
    <text evidence="1 10">Amino-acid biosynthesis; L-histidine biosynthesis; L-histidine from 5-phospho-alpha-D-ribose 1-diphosphate: step 6/9.</text>
</comment>
<gene>
    <name evidence="10 11" type="primary">hisB</name>
    <name evidence="11" type="ORF">GCM10023095_01390</name>
</gene>
<evidence type="ECO:0000313" key="12">
    <source>
        <dbReference type="Proteomes" id="UP001501321"/>
    </source>
</evidence>
<evidence type="ECO:0000313" key="11">
    <source>
        <dbReference type="EMBL" id="GAA4492618.1"/>
    </source>
</evidence>
<dbReference type="InterPro" id="IPR020565">
    <property type="entry name" value="ImidazoleglycerP_deHydtase_CS"/>
</dbReference>
<keyword evidence="3 10" id="KW-0028">Amino-acid biosynthesis</keyword>
<comment type="cofactor">
    <cofactor evidence="10">
        <name>Zn(2+)</name>
        <dbReference type="ChEBI" id="CHEBI:29105"/>
    </cofactor>
</comment>
<dbReference type="InterPro" id="IPR006549">
    <property type="entry name" value="HAD-SF_hydro_IIIA"/>
</dbReference>
<dbReference type="InterPro" id="IPR036412">
    <property type="entry name" value="HAD-like_sf"/>
</dbReference>
<protein>
    <recommendedName>
        <fullName evidence="10">Histidine biosynthesis bifunctional protein HisB</fullName>
    </recommendedName>
    <domain>
        <recommendedName>
            <fullName evidence="10">Histidinol-phosphatase</fullName>
            <ecNumber evidence="10">3.1.3.15</ecNumber>
        </recommendedName>
    </domain>
    <domain>
        <recommendedName>
            <fullName evidence="10">Imidazoleglycerol-phosphate dehydratase</fullName>
            <shortName evidence="10">IGPD</shortName>
            <ecNumber evidence="10">4.2.1.19</ecNumber>
        </recommendedName>
    </domain>
</protein>
<dbReference type="PANTHER" id="PTHR23133:SF2">
    <property type="entry name" value="IMIDAZOLEGLYCEROL-PHOSPHATE DEHYDRATASE"/>
    <property type="match status" value="1"/>
</dbReference>
<keyword evidence="6 10" id="KW-0460">Magnesium</keyword>
<dbReference type="CDD" id="cd07503">
    <property type="entry name" value="HAD_HisB-N"/>
    <property type="match status" value="1"/>
</dbReference>
<comment type="pathway">
    <text evidence="10">Amino-acid biosynthesis; L-histidine biosynthesis; L-histidine from 5-phospho-alpha-D-ribose 1-diphosphate: step 8/9.</text>
</comment>
<keyword evidence="5 10" id="KW-0378">Hydrolase</keyword>
<evidence type="ECO:0000256" key="3">
    <source>
        <dbReference type="ARBA" id="ARBA00022605"/>
    </source>
</evidence>
<feature type="binding site" evidence="10">
    <location>
        <position position="131"/>
    </location>
    <ligand>
        <name>Mg(2+)</name>
        <dbReference type="ChEBI" id="CHEBI:18420"/>
    </ligand>
</feature>
<organism evidence="11 12">
    <name type="scientific">Pseudaeromonas paramecii</name>
    <dbReference type="NCBI Taxonomy" id="2138166"/>
    <lineage>
        <taxon>Bacteria</taxon>
        <taxon>Pseudomonadati</taxon>
        <taxon>Pseudomonadota</taxon>
        <taxon>Gammaproteobacteria</taxon>
        <taxon>Aeromonadales</taxon>
        <taxon>Aeromonadaceae</taxon>
        <taxon>Pseudaeromonas</taxon>
    </lineage>
</organism>
<feature type="region of interest" description="Histidinol-phosphatase" evidence="10">
    <location>
        <begin position="1"/>
        <end position="167"/>
    </location>
</feature>
<dbReference type="CDD" id="cd07914">
    <property type="entry name" value="IGPD"/>
    <property type="match status" value="1"/>
</dbReference>
<dbReference type="InterPro" id="IPR006543">
    <property type="entry name" value="Histidinol-phos"/>
</dbReference>
<dbReference type="NCBIfam" id="NF003937">
    <property type="entry name" value="PRK05446.1"/>
    <property type="match status" value="1"/>
</dbReference>
<dbReference type="NCBIfam" id="TIGR01662">
    <property type="entry name" value="HAD-SF-IIIA"/>
    <property type="match status" value="1"/>
</dbReference>
<dbReference type="NCBIfam" id="TIGR01261">
    <property type="entry name" value="hisB_Nterm"/>
    <property type="match status" value="1"/>
</dbReference>
<feature type="binding site" evidence="10">
    <location>
        <position position="12"/>
    </location>
    <ligand>
        <name>Mg(2+)</name>
        <dbReference type="ChEBI" id="CHEBI:18420"/>
    </ligand>
</feature>
<dbReference type="InterPro" id="IPR020568">
    <property type="entry name" value="Ribosomal_Su5_D2-typ_SF"/>
</dbReference>
<keyword evidence="8 10" id="KW-0456">Lyase</keyword>
<evidence type="ECO:0000256" key="9">
    <source>
        <dbReference type="ARBA" id="ARBA00023268"/>
    </source>
</evidence>
<keyword evidence="12" id="KW-1185">Reference proteome</keyword>
<dbReference type="EC" id="3.1.3.15" evidence="10"/>
<keyword evidence="4 10" id="KW-0479">Metal-binding</keyword>
<keyword evidence="7 10" id="KW-0368">Histidine biosynthesis</keyword>
<evidence type="ECO:0000256" key="4">
    <source>
        <dbReference type="ARBA" id="ARBA00022723"/>
    </source>
</evidence>
<feature type="binding site" evidence="10">
    <location>
        <position position="96"/>
    </location>
    <ligand>
        <name>Zn(2+)</name>
        <dbReference type="ChEBI" id="CHEBI:29105"/>
    </ligand>
</feature>
<comment type="cofactor">
    <cofactor evidence="10">
        <name>Mg(2+)</name>
        <dbReference type="ChEBI" id="CHEBI:18420"/>
    </cofactor>
</comment>
<comment type="catalytic activity">
    <reaction evidence="10">
        <text>L-histidinol phosphate + H2O = L-histidinol + phosphate</text>
        <dbReference type="Rhea" id="RHEA:14465"/>
        <dbReference type="ChEBI" id="CHEBI:15377"/>
        <dbReference type="ChEBI" id="CHEBI:43474"/>
        <dbReference type="ChEBI" id="CHEBI:57699"/>
        <dbReference type="ChEBI" id="CHEBI:57980"/>
        <dbReference type="EC" id="3.1.3.15"/>
    </reaction>
</comment>
<feature type="binding site" evidence="10">
    <location>
        <position position="104"/>
    </location>
    <ligand>
        <name>Zn(2+)</name>
        <dbReference type="ChEBI" id="CHEBI:29105"/>
    </ligand>
</feature>
<feature type="active site" description="Nucleophile" evidence="10">
    <location>
        <position position="10"/>
    </location>
</feature>
<dbReference type="InterPro" id="IPR023214">
    <property type="entry name" value="HAD_sf"/>
</dbReference>
<evidence type="ECO:0000256" key="10">
    <source>
        <dbReference type="HAMAP-Rule" id="MF_01022"/>
    </source>
</evidence>
<evidence type="ECO:0000256" key="8">
    <source>
        <dbReference type="ARBA" id="ARBA00023239"/>
    </source>
</evidence>
<dbReference type="PROSITE" id="PS00954">
    <property type="entry name" value="IGP_DEHYDRATASE_1"/>
    <property type="match status" value="1"/>
</dbReference>
<dbReference type="RefSeq" id="WP_345009055.1">
    <property type="nucleotide sequence ID" value="NZ_BAABFC010000001.1"/>
</dbReference>
<evidence type="ECO:0000256" key="6">
    <source>
        <dbReference type="ARBA" id="ARBA00022842"/>
    </source>
</evidence>
<dbReference type="PANTHER" id="PTHR23133">
    <property type="entry name" value="IMIDAZOLEGLYCEROL-PHOSPHATE DEHYDRATASE HIS7"/>
    <property type="match status" value="1"/>
</dbReference>
<dbReference type="HAMAP" id="MF_01022">
    <property type="entry name" value="Bifunc_HisB"/>
    <property type="match status" value="1"/>
</dbReference>
<dbReference type="InterPro" id="IPR005954">
    <property type="entry name" value="HisB_N"/>
</dbReference>
<dbReference type="InterPro" id="IPR000807">
    <property type="entry name" value="ImidazoleglycerolP_deHydtase"/>
</dbReference>
<evidence type="ECO:0000256" key="1">
    <source>
        <dbReference type="ARBA" id="ARBA00005047"/>
    </source>
</evidence>
<feature type="binding site" evidence="10">
    <location>
        <position position="10"/>
    </location>
    <ligand>
        <name>Mg(2+)</name>
        <dbReference type="ChEBI" id="CHEBI:18420"/>
    </ligand>
</feature>
<sequence length="372" mass="41611">MNKERILFIDRDGTLIEEPVTDKQVDRLDKLRFEPMVIPVLRELQAAGFKLVMVTNQDGLGTDSLPLEHFQPPHDLMIHLFESQGVHWEEVLICPHFPTDDCTCRKPKLGLVKPWLQSGRIDHANSYVIGDRLTDIQLAENMGITGIQYNPETCNWTQIRDRLLGHGRQAQVIRNTKETQIEVKVDLDKQGGNQIATGIGFFDHMLDQIATHAGFQLKLAVKGDLHIDDHHTVEDVGLALGEALKQALGNKRGIGRFGFVLAMDEVQAKVDAFPESLVEQEVRAALDLSGRPFFVFRCDADFGRDTVGEMATEMVPHFFRSLSDAMAITLHLTVTPGNTHHQVEALFKGFGRALRQAIRVEGTELPSSKGVL</sequence>
<dbReference type="Proteomes" id="UP001501321">
    <property type="component" value="Unassembled WGS sequence"/>
</dbReference>
<feature type="binding site" evidence="10">
    <location>
        <position position="102"/>
    </location>
    <ligand>
        <name>Zn(2+)</name>
        <dbReference type="ChEBI" id="CHEBI:29105"/>
    </ligand>
</feature>
<keyword evidence="10" id="KW-0862">Zinc</keyword>
<evidence type="ECO:0000256" key="7">
    <source>
        <dbReference type="ARBA" id="ARBA00023102"/>
    </source>
</evidence>
<accession>A0ABP8PWK1</accession>
<dbReference type="InterPro" id="IPR038494">
    <property type="entry name" value="IGPD_sf"/>
</dbReference>
<feature type="region of interest" description="Imidazoleglycerol-phosphate dehydratase" evidence="10">
    <location>
        <begin position="168"/>
        <end position="372"/>
    </location>
</feature>
<comment type="similarity">
    <text evidence="10">In the N-terminal section; belongs to the histidinol-phosphatase family.</text>
</comment>
<keyword evidence="2 10" id="KW-0963">Cytoplasm</keyword>
<evidence type="ECO:0000256" key="5">
    <source>
        <dbReference type="ARBA" id="ARBA00022801"/>
    </source>
</evidence>
<comment type="caution">
    <text evidence="11">The sequence shown here is derived from an EMBL/GenBank/DDBJ whole genome shotgun (WGS) entry which is preliminary data.</text>
</comment>
<comment type="catalytic activity">
    <reaction evidence="10">
        <text>D-erythro-1-(imidazol-4-yl)glycerol 3-phosphate = 3-(imidazol-4-yl)-2-oxopropyl phosphate + H2O</text>
        <dbReference type="Rhea" id="RHEA:11040"/>
        <dbReference type="ChEBI" id="CHEBI:15377"/>
        <dbReference type="ChEBI" id="CHEBI:57766"/>
        <dbReference type="ChEBI" id="CHEBI:58278"/>
        <dbReference type="EC" id="4.2.1.19"/>
    </reaction>
</comment>
<dbReference type="Pfam" id="PF00475">
    <property type="entry name" value="IGPD"/>
    <property type="match status" value="1"/>
</dbReference>
<comment type="subcellular location">
    <subcellularLocation>
        <location evidence="10">Cytoplasm</location>
    </subcellularLocation>
</comment>
<dbReference type="HAMAP" id="MF_00076">
    <property type="entry name" value="HisB"/>
    <property type="match status" value="1"/>
</dbReference>